<evidence type="ECO:0000259" key="1">
    <source>
        <dbReference type="Pfam" id="PF08818"/>
    </source>
</evidence>
<dbReference type="EMBL" id="ACGP01000124">
    <property type="protein sequence ID" value="EEI24579.1"/>
    <property type="molecule type" value="Genomic_DNA"/>
</dbReference>
<dbReference type="Gene3D" id="3.90.1150.200">
    <property type="match status" value="1"/>
</dbReference>
<keyword evidence="3" id="KW-1185">Reference proteome</keyword>
<dbReference type="SUPFAM" id="SSF159888">
    <property type="entry name" value="YdhG-like"/>
    <property type="match status" value="1"/>
</dbReference>
<reference evidence="2 3" key="1">
    <citation type="submission" date="2009-01" db="EMBL/GenBank/DDBJ databases">
        <authorList>
            <person name="Qin X."/>
            <person name="Bachman B."/>
            <person name="Battles P."/>
            <person name="Bell A."/>
            <person name="Bess C."/>
            <person name="Bickham C."/>
            <person name="Chaboub L."/>
            <person name="Chen D."/>
            <person name="Coyle M."/>
            <person name="Deiros D.R."/>
            <person name="Dinh H."/>
            <person name="Forbes L."/>
            <person name="Fowler G."/>
            <person name="Francisco L."/>
            <person name="Fu Q."/>
            <person name="Gubbala S."/>
            <person name="Hale W."/>
            <person name="Han Y."/>
            <person name="Hemphill L."/>
            <person name="Highlander S.K."/>
            <person name="Hirani K."/>
            <person name="Hogues M."/>
            <person name="Jackson L."/>
            <person name="Jakkamsetti A."/>
            <person name="Javaid M."/>
            <person name="Jiang H."/>
            <person name="Korchina V."/>
            <person name="Kovar C."/>
            <person name="Lara F."/>
            <person name="Lee S."/>
            <person name="Mata R."/>
            <person name="Mathew T."/>
            <person name="Moen C."/>
            <person name="Morales K."/>
            <person name="Munidasa M."/>
            <person name="Nazareth L."/>
            <person name="Ngo R."/>
            <person name="Nguyen L."/>
            <person name="Okwuonu G."/>
            <person name="Ongeri F."/>
            <person name="Patil S."/>
            <person name="Petrosino J."/>
            <person name="Pham C."/>
            <person name="Pham P."/>
            <person name="Pu L.-L."/>
            <person name="Puazo M."/>
            <person name="Raj R."/>
            <person name="Reid J."/>
            <person name="Rouhana J."/>
            <person name="Saada N."/>
            <person name="Shang Y."/>
            <person name="Simmons D."/>
            <person name="Thornton R."/>
            <person name="Warren J."/>
            <person name="Weissenberger G."/>
            <person name="Zhang J."/>
            <person name="Zhang L."/>
            <person name="Zhou C."/>
            <person name="Zhu D."/>
            <person name="Muzny D."/>
            <person name="Worley K."/>
            <person name="Gibbs R."/>
        </authorList>
    </citation>
    <scope>NUCLEOTIDE SEQUENCE [LARGE SCALE GENOMIC DNA]</scope>
    <source>
        <strain evidence="3">ATCC 8290 / DSM 20176 / CCUG 30140 / JCM 1155 / KCTC 3500 / NBRC 15886 / NCIMB 8040 / NRRL B-1843 / 9</strain>
    </source>
</reference>
<dbReference type="Pfam" id="PF08818">
    <property type="entry name" value="DUF1801"/>
    <property type="match status" value="1"/>
</dbReference>
<dbReference type="Proteomes" id="UP000003752">
    <property type="component" value="Unassembled WGS sequence"/>
</dbReference>
<dbReference type="SMR" id="C0XJ00"/>
<dbReference type="RefSeq" id="WP_003634152.1">
    <property type="nucleotide sequence ID" value="NZ_AZDF01000007.1"/>
</dbReference>
<dbReference type="InterPro" id="IPR014922">
    <property type="entry name" value="YdhG-like"/>
</dbReference>
<protein>
    <recommendedName>
        <fullName evidence="1">YdhG-like domain-containing protein</fullName>
    </recommendedName>
</protein>
<sequence>MPSRPKVSTSDEYIKMAAPDIQPILQKLRTLIHQELPNAEEKILYNMPFFIFNNKKIGIAAYKAHVSLQISDDLSSEVVKLARKLGFETGQKRLNIDLDQQVPEELVLKILQMIEA</sequence>
<proteinExistence type="predicted"/>
<gene>
    <name evidence="2" type="ORF">HMPREF0519_1211</name>
</gene>
<accession>C0XJ00</accession>
<name>C0XJ00_LENH9</name>
<organism evidence="2 3">
    <name type="scientific">Lentilactobacillus hilgardii (strain ATCC 8290 / DSM 20176 / CCUG 30140 / JCM 1155 / KCTC 3500 / NBRC 15886 / NCIMB 8040 / NRRL B-1843 / 9)</name>
    <dbReference type="NCBI Taxonomy" id="1423757"/>
    <lineage>
        <taxon>Bacteria</taxon>
        <taxon>Bacillati</taxon>
        <taxon>Bacillota</taxon>
        <taxon>Bacilli</taxon>
        <taxon>Lactobacillales</taxon>
        <taxon>Lactobacillaceae</taxon>
        <taxon>Lentilactobacillus</taxon>
    </lineage>
</organism>
<dbReference type="AlphaFoldDB" id="C0XJ00"/>
<feature type="domain" description="YdhG-like" evidence="1">
    <location>
        <begin position="22"/>
        <end position="112"/>
    </location>
</feature>
<comment type="caution">
    <text evidence="2">The sequence shown here is derived from an EMBL/GenBank/DDBJ whole genome shotgun (WGS) entry which is preliminary data.</text>
</comment>
<evidence type="ECO:0000313" key="2">
    <source>
        <dbReference type="EMBL" id="EEI24579.1"/>
    </source>
</evidence>
<evidence type="ECO:0000313" key="3">
    <source>
        <dbReference type="Proteomes" id="UP000003752"/>
    </source>
</evidence>
<dbReference type="HOGENOM" id="CLU_128703_2_0_9"/>